<reference evidence="2" key="2">
    <citation type="submission" date="2019-09" db="EMBL/GenBank/DDBJ databases">
        <title>Complete genome sequencing of four Arcobacter species reveals a diverse suite of mobile elements.</title>
        <authorList>
            <person name="On S.L.W."/>
            <person name="Miller W.G."/>
            <person name="Biggs P."/>
            <person name="Cornelius A."/>
            <person name="Vandamme P."/>
        </authorList>
    </citation>
    <scope>NUCLEOTIDE SEQUENCE [LARGE SCALE GENOMIC DNA]</scope>
    <source>
        <strain evidence="2">LMG 26638</strain>
    </source>
</reference>
<accession>A0A5C2H3Q0</accession>
<dbReference type="OrthoDB" id="5344272at2"/>
<keyword evidence="2" id="KW-1185">Reference proteome</keyword>
<dbReference type="KEGG" id="apai:APAC_0436"/>
<sequence>MKKLLLIFLFATIGFSHPVSYTIDLAVSYDEDSKTAKIDCASNSKNKCGLYSVRLLDKNDKQIVDKRFPFLKNSINIKSDIKPSKLEFYLRKTPEHLYVKIFD</sequence>
<reference evidence="1 2" key="3">
    <citation type="submission" date="2019-09" db="EMBL/GenBank/DDBJ databases">
        <title>Taxonomic note: a critical rebuttal of the proposed division of the genus Arcobacter into six genera, emended descriptions of Arcobacter anaerophilus and the genus Arcobacter, and an assessment of genus-level boundaries for Epsilonproteobacteria using in silico genomic comparator tools.</title>
        <authorList>
            <person name="On S.L.W."/>
            <person name="Miller W.G."/>
            <person name="Biggs P."/>
            <person name="Cornelius A."/>
            <person name="Vandamme P."/>
        </authorList>
    </citation>
    <scope>NUCLEOTIDE SEQUENCE [LARGE SCALE GENOMIC DNA]</scope>
    <source>
        <strain evidence="1 2">LMG 26638</strain>
    </source>
</reference>
<protein>
    <submittedName>
        <fullName evidence="1">Uncharacterized protein</fullName>
    </submittedName>
</protein>
<name>A0A5C2H3Q0_9BACT</name>
<dbReference type="RefSeq" id="WP_130232558.1">
    <property type="nucleotide sequence ID" value="NZ_BMEF01000028.1"/>
</dbReference>
<evidence type="ECO:0000313" key="1">
    <source>
        <dbReference type="EMBL" id="QEP33597.1"/>
    </source>
</evidence>
<gene>
    <name evidence="1" type="ORF">APAC_0436</name>
</gene>
<dbReference type="Proteomes" id="UP000322726">
    <property type="component" value="Chromosome"/>
</dbReference>
<dbReference type="EMBL" id="CP035928">
    <property type="protein sequence ID" value="QEP33597.1"/>
    <property type="molecule type" value="Genomic_DNA"/>
</dbReference>
<reference evidence="1 2" key="1">
    <citation type="submission" date="2019-09" db="EMBL/GenBank/DDBJ databases">
        <title>Complete genome sequencing of four Arcobacter species reveals a diverse suite of mobile elements.</title>
        <authorList>
            <person name="Miller W.G."/>
            <person name="Yee E."/>
            <person name="Bono J.L."/>
        </authorList>
    </citation>
    <scope>NUCLEOTIDE SEQUENCE [LARGE SCALE GENOMIC DNA]</scope>
    <source>
        <strain evidence="1 2">LMG 26638</strain>
    </source>
</reference>
<dbReference type="AlphaFoldDB" id="A0A5C2H3Q0"/>
<evidence type="ECO:0000313" key="2">
    <source>
        <dbReference type="Proteomes" id="UP000322726"/>
    </source>
</evidence>
<organism evidence="1 2">
    <name type="scientific">Malaciobacter pacificus</name>
    <dbReference type="NCBI Taxonomy" id="1080223"/>
    <lineage>
        <taxon>Bacteria</taxon>
        <taxon>Pseudomonadati</taxon>
        <taxon>Campylobacterota</taxon>
        <taxon>Epsilonproteobacteria</taxon>
        <taxon>Campylobacterales</taxon>
        <taxon>Arcobacteraceae</taxon>
        <taxon>Malaciobacter</taxon>
    </lineage>
</organism>
<proteinExistence type="predicted"/>